<evidence type="ECO:0000256" key="1">
    <source>
        <dbReference type="SAM" id="Coils"/>
    </source>
</evidence>
<name>F4NWB0_BATDJ</name>
<feature type="compositionally biased region" description="Polar residues" evidence="2">
    <location>
        <begin position="60"/>
        <end position="91"/>
    </location>
</feature>
<proteinExistence type="predicted"/>
<dbReference type="OrthoDB" id="2163312at2759"/>
<protein>
    <submittedName>
        <fullName evidence="3">Uncharacterized protein</fullName>
    </submittedName>
</protein>
<gene>
    <name evidence="3" type="ORF">BATDEDRAFT_34439</name>
</gene>
<feature type="compositionally biased region" description="Polar residues" evidence="2">
    <location>
        <begin position="167"/>
        <end position="176"/>
    </location>
</feature>
<dbReference type="InParanoid" id="F4NWB0"/>
<dbReference type="AlphaFoldDB" id="F4NWB0"/>
<dbReference type="EMBL" id="GL882880">
    <property type="protein sequence ID" value="EGF82448.1"/>
    <property type="molecule type" value="Genomic_DNA"/>
</dbReference>
<dbReference type="HOGENOM" id="CLU_285751_0_0_1"/>
<dbReference type="OMA" id="YNTHEIS"/>
<dbReference type="GeneID" id="18240441"/>
<feature type="region of interest" description="Disordered" evidence="2">
    <location>
        <begin position="59"/>
        <end position="97"/>
    </location>
</feature>
<feature type="coiled-coil region" evidence="1">
    <location>
        <begin position="498"/>
        <end position="642"/>
    </location>
</feature>
<evidence type="ECO:0000313" key="4">
    <source>
        <dbReference type="Proteomes" id="UP000007241"/>
    </source>
</evidence>
<feature type="compositionally biased region" description="Basic and acidic residues" evidence="2">
    <location>
        <begin position="153"/>
        <end position="162"/>
    </location>
</feature>
<feature type="compositionally biased region" description="Polar residues" evidence="2">
    <location>
        <begin position="203"/>
        <end position="213"/>
    </location>
</feature>
<keyword evidence="4" id="KW-1185">Reference proteome</keyword>
<accession>F4NWB0</accession>
<evidence type="ECO:0000256" key="2">
    <source>
        <dbReference type="SAM" id="MobiDB-lite"/>
    </source>
</evidence>
<keyword evidence="1" id="KW-0175">Coiled coil</keyword>
<sequence length="1083" mass="121235">MEIADSQSSTNAIAPITRAKVTAIASYPQKKSITSKAIPRTTHTTQTVKKSLKHIVANTAIKNSSMPDTKVTNTTALQKESSKSNTGSSLHQGADLDHQDTTNYTHLHSSATKDSLKDAEKSPINLTSEDGNAGQKGDLHNDNQTKVTLSELNNERERKEPPPNHVKISTLQQSTNRRAKSALPKSHPSQSRLVNETKAAMPATQSQSKTLFPNKNKHAKSSTVKYNENQTKQGPNQIKSSPEQEITASRTNTTKLNLEHKQPKVISPAKSAQADIPELQSKLSAVDQHATTSNSKLHSSTILHLPSNVDCEINLNPASDTAVQENPTNINAQSSMHSDHAMIEHDKTVQKISQSIPIAVHTSKPQINHSKISAPKSEHTFKSVTISLPLSPGKTENIDQITANHLKSHASSRKSHLPILQARDPRQSEHTIQLLSKSIEAMESFSQKLELLKAHHKQKECTHADSKTVPVNVTHLIVSNDDLSQTLDKSHAEKQLECADHDREIAELHSKISVLQKRVLREQEKSKIYPKVTSIVPTSLEANIHLRHQFQKSLENERDKYAALEMENQRLIHEIRDLTMAHVKKKRALSTQEATHYANEVSQLRNKSKDIKSEKMMLEEKVLEMERRLAKEIKEKERLFKEMISMRRLQMHVSNKLDDFSNSSSIDSSIDNCSQISLDNDTTTGYLRSIGVHTDTKQRFDPSFYNLDLDHISIAVKRAKTAVPKRSSLRGHSEHNKVESSDIVPRAATADSTRHVQLGGAYHRDDIAQLESSFNKQKMHVLEQDVELDKQSTNHNESENVCQIATDIYEMDYLRPMITFGPKTKEECMKTDYKTFDPIATESNHICKIATINNHGNPSSEHLDLNMHGNTAHEDISTQNNHGSTLTHFEHNAHDDQHTFPQHSELGIEPEQPIEKHLSSISKVADLEQLVVDQQTTNENQPAQAHTSELYEAIPAKNTMHARINALPVATSEYFEISEGQDQVPDEILSFSEKQGIAKTLITRGLEKTARSRQPSEESIRAAKIQLEYDAYVTNRNNRQVNTGFENRALADSNILPLTKDLKAVVEIPEESADKNHVCSNLE</sequence>
<dbReference type="RefSeq" id="XP_006676802.1">
    <property type="nucleotide sequence ID" value="XM_006676739.1"/>
</dbReference>
<reference evidence="3 4" key="1">
    <citation type="submission" date="2009-12" db="EMBL/GenBank/DDBJ databases">
        <title>The draft genome of Batrachochytrium dendrobatidis.</title>
        <authorList>
            <consortium name="US DOE Joint Genome Institute (JGI-PGF)"/>
            <person name="Kuo A."/>
            <person name="Salamov A."/>
            <person name="Schmutz J."/>
            <person name="Lucas S."/>
            <person name="Pitluck S."/>
            <person name="Rosenblum E."/>
            <person name="Stajich J."/>
            <person name="Eisen M."/>
            <person name="Grigoriev I.V."/>
        </authorList>
    </citation>
    <scope>NUCLEOTIDE SEQUENCE [LARGE SCALE GENOMIC DNA]</scope>
    <source>
        <strain evidence="4">JAM81 / FGSC 10211</strain>
    </source>
</reference>
<dbReference type="Proteomes" id="UP000007241">
    <property type="component" value="Unassembled WGS sequence"/>
</dbReference>
<evidence type="ECO:0000313" key="3">
    <source>
        <dbReference type="EMBL" id="EGF82448.1"/>
    </source>
</evidence>
<organism evidence="3 4">
    <name type="scientific">Batrachochytrium dendrobatidis (strain JAM81 / FGSC 10211)</name>
    <name type="common">Frog chytrid fungus</name>
    <dbReference type="NCBI Taxonomy" id="684364"/>
    <lineage>
        <taxon>Eukaryota</taxon>
        <taxon>Fungi</taxon>
        <taxon>Fungi incertae sedis</taxon>
        <taxon>Chytridiomycota</taxon>
        <taxon>Chytridiomycota incertae sedis</taxon>
        <taxon>Chytridiomycetes</taxon>
        <taxon>Rhizophydiales</taxon>
        <taxon>Rhizophydiales incertae sedis</taxon>
        <taxon>Batrachochytrium</taxon>
    </lineage>
</organism>
<feature type="compositionally biased region" description="Polar residues" evidence="2">
    <location>
        <begin position="221"/>
        <end position="256"/>
    </location>
</feature>
<feature type="region of interest" description="Disordered" evidence="2">
    <location>
        <begin position="123"/>
        <end position="273"/>
    </location>
</feature>